<dbReference type="PROSITE" id="PS00678">
    <property type="entry name" value="WD_REPEATS_1"/>
    <property type="match status" value="1"/>
</dbReference>
<keyword evidence="6" id="KW-0508">mRNA splicing</keyword>
<evidence type="ECO:0000256" key="2">
    <source>
        <dbReference type="ARBA" id="ARBA00022574"/>
    </source>
</evidence>
<protein>
    <recommendedName>
        <fullName evidence="8">Pre-mRNA-processing factor 17</fullName>
    </recommendedName>
    <alternativeName>
        <fullName evidence="10">Cell division cycle 40 homolog</fullName>
    </alternativeName>
    <alternativeName>
        <fullName evidence="9">PRP17 homolog</fullName>
    </alternativeName>
</protein>
<evidence type="ECO:0000256" key="5">
    <source>
        <dbReference type="ARBA" id="ARBA00022737"/>
    </source>
</evidence>
<dbReference type="InterPro" id="IPR001680">
    <property type="entry name" value="WD40_rpt"/>
</dbReference>
<dbReference type="PROSITE" id="PS50082">
    <property type="entry name" value="WD_REPEATS_2"/>
    <property type="match status" value="3"/>
</dbReference>
<dbReference type="GO" id="GO:0003729">
    <property type="term" value="F:mRNA binding"/>
    <property type="evidence" value="ECO:0007669"/>
    <property type="project" value="TreeGrafter"/>
</dbReference>
<evidence type="ECO:0000256" key="4">
    <source>
        <dbReference type="ARBA" id="ARBA00022728"/>
    </source>
</evidence>
<evidence type="ECO:0000313" key="13">
    <source>
        <dbReference type="EMBL" id="CAB1435463.1"/>
    </source>
</evidence>
<keyword evidence="7" id="KW-0539">Nucleus</keyword>
<dbReference type="AlphaFoldDB" id="A0A9N7UR15"/>
<dbReference type="GO" id="GO:0000398">
    <property type="term" value="P:mRNA splicing, via spliceosome"/>
    <property type="evidence" value="ECO:0007669"/>
    <property type="project" value="InterPro"/>
</dbReference>
<dbReference type="EMBL" id="CADEAL010001779">
    <property type="protein sequence ID" value="CAB1435463.1"/>
    <property type="molecule type" value="Genomic_DNA"/>
</dbReference>
<organism evidence="13 14">
    <name type="scientific">Pleuronectes platessa</name>
    <name type="common">European plaice</name>
    <dbReference type="NCBI Taxonomy" id="8262"/>
    <lineage>
        <taxon>Eukaryota</taxon>
        <taxon>Metazoa</taxon>
        <taxon>Chordata</taxon>
        <taxon>Craniata</taxon>
        <taxon>Vertebrata</taxon>
        <taxon>Euteleostomi</taxon>
        <taxon>Actinopterygii</taxon>
        <taxon>Neopterygii</taxon>
        <taxon>Teleostei</taxon>
        <taxon>Neoteleostei</taxon>
        <taxon>Acanthomorphata</taxon>
        <taxon>Carangaria</taxon>
        <taxon>Pleuronectiformes</taxon>
        <taxon>Pleuronectoidei</taxon>
        <taxon>Pleuronectidae</taxon>
        <taxon>Pleuronectes</taxon>
    </lineage>
</organism>
<dbReference type="Gene3D" id="2.130.10.10">
    <property type="entry name" value="YVTN repeat-like/Quinoprotein amine dehydrogenase"/>
    <property type="match status" value="1"/>
</dbReference>
<dbReference type="FunFam" id="2.130.10.10:FF:000034">
    <property type="entry name" value="Pre-mRNA-processing factor 17, putative"/>
    <property type="match status" value="1"/>
</dbReference>
<dbReference type="PROSITE" id="PS50294">
    <property type="entry name" value="WD_REPEATS_REGION"/>
    <property type="match status" value="3"/>
</dbReference>
<evidence type="ECO:0000256" key="6">
    <source>
        <dbReference type="ARBA" id="ARBA00023187"/>
    </source>
</evidence>
<evidence type="ECO:0000256" key="10">
    <source>
        <dbReference type="ARBA" id="ARBA00076678"/>
    </source>
</evidence>
<accession>A0A9N7UR15</accession>
<feature type="repeat" description="WD" evidence="11">
    <location>
        <begin position="416"/>
        <end position="448"/>
    </location>
</feature>
<feature type="repeat" description="WD" evidence="11">
    <location>
        <begin position="330"/>
        <end position="371"/>
    </location>
</feature>
<dbReference type="Pfam" id="PF00400">
    <property type="entry name" value="WD40"/>
    <property type="match status" value="3"/>
</dbReference>
<dbReference type="InterPro" id="IPR019775">
    <property type="entry name" value="WD40_repeat_CS"/>
</dbReference>
<name>A0A9N7UR15_PLEPL</name>
<keyword evidence="3" id="KW-0507">mRNA processing</keyword>
<evidence type="ECO:0000313" key="14">
    <source>
        <dbReference type="Proteomes" id="UP001153269"/>
    </source>
</evidence>
<feature type="repeat" description="WD" evidence="11">
    <location>
        <begin position="286"/>
        <end position="320"/>
    </location>
</feature>
<dbReference type="GO" id="GO:0071013">
    <property type="term" value="C:catalytic step 2 spliceosome"/>
    <property type="evidence" value="ECO:0007669"/>
    <property type="project" value="InterPro"/>
</dbReference>
<gene>
    <name evidence="13" type="ORF">PLEPLA_LOCUS23534</name>
</gene>
<dbReference type="SUPFAM" id="SSF50978">
    <property type="entry name" value="WD40 repeat-like"/>
    <property type="match status" value="1"/>
</dbReference>
<evidence type="ECO:0000256" key="11">
    <source>
        <dbReference type="PROSITE-ProRule" id="PRU00221"/>
    </source>
</evidence>
<dbReference type="PANTHER" id="PTHR43979:SF1">
    <property type="entry name" value="PRE-MRNA-PROCESSING FACTOR 17"/>
    <property type="match status" value="1"/>
</dbReference>
<evidence type="ECO:0000256" key="8">
    <source>
        <dbReference type="ARBA" id="ARBA00068146"/>
    </source>
</evidence>
<dbReference type="PANTHER" id="PTHR43979">
    <property type="entry name" value="PRE-MRNA-PROCESSING FACTOR 17"/>
    <property type="match status" value="1"/>
</dbReference>
<sequence>MSAAISSLVSYGSDSDSENESESKTAAGKVDPVDPDAMAHLKPLQSEPTMTLALLNSAPEVAVKEGVETGVHLDPALKEVTYNPTFETLFAPEFGPMNPFKSQQMSAPRNMLSGFAEPAHLNNFMFEQQRRTFSTFGYALDPSVDTHNVSTTSYIGSVEDAEKNKGLTVFESGHTKSEKRKKVKGGDAGEIDNFLGPWAKYADEKDAAKPTEEEKKELDEILAKRQKRGKNEEESPAEEKTILHVKDMYDYQGRSYLHVPQDVGINLRSAEVPDKCYLPKKQIHVWSGHTKGVSAIRLFPSSGHLLLSSSMDCKIKLWEVYGERRCIRTFIGHSKAVRDICFNNSGTQFLSAAYDRYLKLWDTETGKCICPFTNKKVPYCVKFNPDEEKQNLFVAGMSDKKIVQWDIRTKEVVQEYDRHLGAVNTITFVDENRRFVSTSDDKSLRVWEWDIPVDFKYIAEPSMHSMPAVTLSPNGKWLACQSMDNQILIFGARTASG</sequence>
<keyword evidence="4" id="KW-0747">Spliceosome</keyword>
<evidence type="ECO:0000256" key="1">
    <source>
        <dbReference type="ARBA" id="ARBA00004123"/>
    </source>
</evidence>
<dbReference type="InterPro" id="IPR015943">
    <property type="entry name" value="WD40/YVTN_repeat-like_dom_sf"/>
</dbReference>
<comment type="caution">
    <text evidence="13">The sequence shown here is derived from an EMBL/GenBank/DDBJ whole genome shotgun (WGS) entry which is preliminary data.</text>
</comment>
<dbReference type="InterPro" id="IPR032847">
    <property type="entry name" value="PRPF17"/>
</dbReference>
<evidence type="ECO:0000256" key="12">
    <source>
        <dbReference type="SAM" id="MobiDB-lite"/>
    </source>
</evidence>
<reference evidence="13" key="1">
    <citation type="submission" date="2020-03" db="EMBL/GenBank/DDBJ databases">
        <authorList>
            <person name="Weist P."/>
        </authorList>
    </citation>
    <scope>NUCLEOTIDE SEQUENCE</scope>
</reference>
<evidence type="ECO:0000256" key="9">
    <source>
        <dbReference type="ARBA" id="ARBA00075265"/>
    </source>
</evidence>
<proteinExistence type="predicted"/>
<dbReference type="Proteomes" id="UP001153269">
    <property type="component" value="Unassembled WGS sequence"/>
</dbReference>
<comment type="subcellular location">
    <subcellularLocation>
        <location evidence="1">Nucleus</location>
    </subcellularLocation>
</comment>
<evidence type="ECO:0000256" key="3">
    <source>
        <dbReference type="ARBA" id="ARBA00022664"/>
    </source>
</evidence>
<keyword evidence="5" id="KW-0677">Repeat</keyword>
<dbReference type="SMART" id="SM00320">
    <property type="entry name" value="WD40"/>
    <property type="match status" value="5"/>
</dbReference>
<evidence type="ECO:0000256" key="7">
    <source>
        <dbReference type="ARBA" id="ARBA00023242"/>
    </source>
</evidence>
<keyword evidence="2 11" id="KW-0853">WD repeat</keyword>
<feature type="compositionally biased region" description="Low complexity" evidence="12">
    <location>
        <begin position="1"/>
        <end position="14"/>
    </location>
</feature>
<dbReference type="InterPro" id="IPR036322">
    <property type="entry name" value="WD40_repeat_dom_sf"/>
</dbReference>
<feature type="region of interest" description="Disordered" evidence="12">
    <location>
        <begin position="1"/>
        <end position="37"/>
    </location>
</feature>
<keyword evidence="14" id="KW-1185">Reference proteome</keyword>